<keyword evidence="5" id="KW-0808">Transferase</keyword>
<dbReference type="GO" id="GO:0019509">
    <property type="term" value="P:L-methionine salvage from methylthioadenosine"/>
    <property type="evidence" value="ECO:0007669"/>
    <property type="project" value="UniProtKB-UniRule"/>
</dbReference>
<dbReference type="InterPro" id="IPR002478">
    <property type="entry name" value="PUA"/>
</dbReference>
<keyword evidence="19" id="KW-1185">Reference proteome</keyword>
<dbReference type="InterPro" id="IPR041739">
    <property type="entry name" value="G5K_ProB"/>
</dbReference>
<dbReference type="Pfam" id="PF00696">
    <property type="entry name" value="AA_kinase"/>
    <property type="match status" value="1"/>
</dbReference>
<keyword evidence="3 14" id="KW-0028">Amino-acid biosynthesis</keyword>
<evidence type="ECO:0000256" key="1">
    <source>
        <dbReference type="ARBA" id="ARBA00004496"/>
    </source>
</evidence>
<organism evidence="18 19">
    <name type="scientific">Pseudocercospora musae</name>
    <dbReference type="NCBI Taxonomy" id="113226"/>
    <lineage>
        <taxon>Eukaryota</taxon>
        <taxon>Fungi</taxon>
        <taxon>Dikarya</taxon>
        <taxon>Ascomycota</taxon>
        <taxon>Pezizomycotina</taxon>
        <taxon>Dothideomycetes</taxon>
        <taxon>Dothideomycetidae</taxon>
        <taxon>Mycosphaerellales</taxon>
        <taxon>Mycosphaerellaceae</taxon>
        <taxon>Pseudocercospora</taxon>
    </lineage>
</organism>
<dbReference type="NCBIfam" id="TIGR03328">
    <property type="entry name" value="salvage_mtnB"/>
    <property type="match status" value="1"/>
</dbReference>
<comment type="subcellular location">
    <subcellularLocation>
        <location evidence="1 14">Cytoplasm</location>
    </subcellularLocation>
</comment>
<reference evidence="18 19" key="1">
    <citation type="submission" date="2015-07" db="EMBL/GenBank/DDBJ databases">
        <title>Comparative genomics of the Sigatoka disease complex on banana suggests a link between parallel evolutionary changes in Pseudocercospora fijiensis and Pseudocercospora eumusae and increased virulence on the banana host.</title>
        <authorList>
            <person name="Chang T.-C."/>
            <person name="Salvucci A."/>
            <person name="Crous P.W."/>
            <person name="Stergiopoulos I."/>
        </authorList>
    </citation>
    <scope>NUCLEOTIDE SEQUENCE [LARGE SCALE GENOMIC DNA]</scope>
    <source>
        <strain evidence="18 19">CBS 116634</strain>
    </source>
</reference>
<evidence type="ECO:0000256" key="13">
    <source>
        <dbReference type="ARBA" id="ARBA00061601"/>
    </source>
</evidence>
<evidence type="ECO:0000313" key="18">
    <source>
        <dbReference type="EMBL" id="KXT14295.1"/>
    </source>
</evidence>
<sequence length="865" mass="94476">MSHPRSDTETLAQAVISGETSTSPYLKRKAEDNIENGSSKKAANGNTMNDADDLITSTDPLHPANHICSLCHKFYGFGWVTGTGGGISIRNGDHVYLAPSGVQKELMQPKDIFVMDFKTGKYLRRPKVLKPSACTPLFMVAYTKRGAGACIHTHSQWAVLITLILESGAQQHPSHGKNAFCMKEIEQIKGISRGGTGSQEIAEGGRKLGNLGFFDTMKIPVIENTAHEEDLMETLEKAIEEWPETCAVLVRRHGVYVWGKDVAQAKTQLDMRMEREAVEGDFNHGGSACCAGLIVHKPEKVNVTKHDTPPCSKIAQSSEWNQHYAEGHCALSYTPYPCNTPIMMPLVAVKKLKHHPWQGKRAFSRAAEGESHGKARFRVMENITAPTSQPGVNGTHSLHKSAGRGIHPHTPANMKEKHLTIVIKLGTSSIVDEKTHEPLLATLSTIVQTAVSLRHDGHRVVICSSGAIGMALRQMDLERRPKHLPQVQALAAIGQCKLMAMWDQLFMHMRQPVAQILLTRNDIADRTQYLNAQNTFAELLNMGVIPIVNENDTLSVQEIKFGDNDTLSAITAGMVSADYLFLMTDVDCLYDKNPRTNPDAKAIEVVEDIAELAADTSSAGSSLGTGGMGTKISAARLATAAGVTTVITRSSKPGNIAAIVRYVEAQKSEMRSMEHSVELPAKHNKDEPAVRKTLVVNGTAAPRLAEPGLPPLHTRFLPDPHPMRDRYFWLMHGLAAHGIVYIDQGAHNALASKAGLLPAGVIDVEGTFNGHECVLLKVLPTRNAPLSEAEDIGKAIVNYSAVEIKRIRGVRSSQIADIIGYADSEYIAWRDSVALYKQELSRPVTPMIDDIKRLSIGRLSHYVDG</sequence>
<evidence type="ECO:0000259" key="16">
    <source>
        <dbReference type="SMART" id="SM00359"/>
    </source>
</evidence>
<comment type="catalytic activity">
    <reaction evidence="14">
        <text>5-(methylsulfanyl)-D-ribulose 1-phosphate = 5-methylsulfanyl-2,3-dioxopentyl phosphate + H2O</text>
        <dbReference type="Rhea" id="RHEA:15549"/>
        <dbReference type="ChEBI" id="CHEBI:15377"/>
        <dbReference type="ChEBI" id="CHEBI:58548"/>
        <dbReference type="ChEBI" id="CHEBI:58828"/>
        <dbReference type="EC" id="4.2.1.109"/>
    </reaction>
</comment>
<comment type="similarity">
    <text evidence="13">Belongs to the glutamate 5-kinase family.</text>
</comment>
<dbReference type="InterPro" id="IPR036409">
    <property type="entry name" value="Aldolase_II/adducin_N_sf"/>
</dbReference>
<dbReference type="CDD" id="cd21157">
    <property type="entry name" value="PUA_G5K"/>
    <property type="match status" value="1"/>
</dbReference>
<dbReference type="OrthoDB" id="409889at2759"/>
<dbReference type="EC" id="4.2.1.109" evidence="14"/>
<dbReference type="InterPro" id="IPR001048">
    <property type="entry name" value="Asp/Glu/Uridylate_kinase"/>
</dbReference>
<comment type="pathway">
    <text evidence="14">Amino-acid biosynthesis; L-methionine biosynthesis via salvage pathway; L-methionine from S-methyl-5-thio-alpha-D-ribose 1-phosphate: step 2/6.</text>
</comment>
<dbReference type="SUPFAM" id="SSF53633">
    <property type="entry name" value="Carbamate kinase-like"/>
    <property type="match status" value="1"/>
</dbReference>
<feature type="binding site" evidence="14">
    <location>
        <position position="134"/>
    </location>
    <ligand>
        <name>substrate</name>
    </ligand>
</feature>
<gene>
    <name evidence="14" type="primary">MDE1</name>
    <name evidence="18" type="ORF">AC579_8429</name>
</gene>
<keyword evidence="12 14" id="KW-0456">Lyase</keyword>
<evidence type="ECO:0000256" key="14">
    <source>
        <dbReference type="HAMAP-Rule" id="MF_03116"/>
    </source>
</evidence>
<keyword evidence="11 14" id="KW-0486">Methionine biosynthesis</keyword>
<dbReference type="GO" id="GO:0003723">
    <property type="term" value="F:RNA binding"/>
    <property type="evidence" value="ECO:0007669"/>
    <property type="project" value="InterPro"/>
</dbReference>
<keyword evidence="10" id="KW-0067">ATP-binding</keyword>
<dbReference type="Gene3D" id="2.30.130.10">
    <property type="entry name" value="PUA domain"/>
    <property type="match status" value="1"/>
</dbReference>
<dbReference type="PROSITE" id="PS00902">
    <property type="entry name" value="GLUTAMATE_5_KINASE"/>
    <property type="match status" value="1"/>
</dbReference>
<dbReference type="InterPro" id="IPR001303">
    <property type="entry name" value="Aldolase_II/adducin_N"/>
</dbReference>
<comment type="function">
    <text evidence="14">Catalyzes the dehydration of methylthioribulose-1-phosphate (MTRu-1-P) into 2,3-diketo-5-methylthiopentyl-1-phosphate (DK-MTP-1-P).</text>
</comment>
<dbReference type="Proteomes" id="UP000073492">
    <property type="component" value="Unassembled WGS sequence"/>
</dbReference>
<dbReference type="PANTHER" id="PTHR43654:SF3">
    <property type="entry name" value="GLUTAMATE 5-KINASE"/>
    <property type="match status" value="1"/>
</dbReference>
<evidence type="ECO:0000313" key="19">
    <source>
        <dbReference type="Proteomes" id="UP000073492"/>
    </source>
</evidence>
<feature type="compositionally biased region" description="Polar residues" evidence="15">
    <location>
        <begin position="35"/>
        <end position="48"/>
    </location>
</feature>
<dbReference type="GO" id="GO:0005524">
    <property type="term" value="F:ATP binding"/>
    <property type="evidence" value="ECO:0007669"/>
    <property type="project" value="UniProtKB-KW"/>
</dbReference>
<feature type="domain" description="Class II aldolase/adducin N-terminal" evidence="17">
    <location>
        <begin position="65"/>
        <end position="277"/>
    </location>
</feature>
<dbReference type="FunFam" id="3.40.225.10:FF:000003">
    <property type="entry name" value="Methylthioribulose-1-phosphate dehydratase"/>
    <property type="match status" value="1"/>
</dbReference>
<dbReference type="GO" id="GO:0046570">
    <property type="term" value="F:methylthioribulose 1-phosphate dehydratase activity"/>
    <property type="evidence" value="ECO:0007669"/>
    <property type="project" value="UniProtKB-UniRule"/>
</dbReference>
<dbReference type="EMBL" id="LFZO01000086">
    <property type="protein sequence ID" value="KXT14295.1"/>
    <property type="molecule type" value="Genomic_DNA"/>
</dbReference>
<evidence type="ECO:0000256" key="8">
    <source>
        <dbReference type="ARBA" id="ARBA00022777"/>
    </source>
</evidence>
<keyword evidence="8" id="KW-0418">Kinase</keyword>
<dbReference type="InterPro" id="IPR005715">
    <property type="entry name" value="Glu_5kinase/COase_Synthase"/>
</dbReference>
<evidence type="ECO:0000256" key="3">
    <source>
        <dbReference type="ARBA" id="ARBA00022605"/>
    </source>
</evidence>
<dbReference type="InterPro" id="IPR017714">
    <property type="entry name" value="MethylthioRu-1-P_deHdtase_MtnB"/>
</dbReference>
<evidence type="ECO:0000256" key="4">
    <source>
        <dbReference type="ARBA" id="ARBA00022650"/>
    </source>
</evidence>
<evidence type="ECO:0000256" key="15">
    <source>
        <dbReference type="SAM" id="MobiDB-lite"/>
    </source>
</evidence>
<accession>A0A139II79</accession>
<comment type="caution">
    <text evidence="18">The sequence shown here is derived from an EMBL/GenBank/DDBJ whole genome shotgun (WGS) entry which is preliminary data.</text>
</comment>
<dbReference type="STRING" id="113226.A0A139II79"/>
<evidence type="ECO:0000256" key="7">
    <source>
        <dbReference type="ARBA" id="ARBA00022741"/>
    </source>
</evidence>
<feature type="domain" description="PUA" evidence="16">
    <location>
        <begin position="738"/>
        <end position="828"/>
    </location>
</feature>
<evidence type="ECO:0000256" key="11">
    <source>
        <dbReference type="ARBA" id="ARBA00023167"/>
    </source>
</evidence>
<feature type="region of interest" description="Disordered" evidence="15">
    <location>
        <begin position="1"/>
        <end position="48"/>
    </location>
</feature>
<dbReference type="CDD" id="cd04242">
    <property type="entry name" value="AAK_G5K_ProB"/>
    <property type="match status" value="1"/>
</dbReference>
<dbReference type="HAMAP" id="MF_03116">
    <property type="entry name" value="Salvage_MtnB_euk"/>
    <property type="match status" value="1"/>
</dbReference>
<keyword evidence="4" id="KW-0641">Proline biosynthesis</keyword>
<dbReference type="InterPro" id="IPR027514">
    <property type="entry name" value="Salvage_MtnB_euk"/>
</dbReference>
<feature type="active site" description="Proton donor/acceptor" evidence="14">
    <location>
        <position position="186"/>
    </location>
</feature>
<dbReference type="PROSITE" id="PS50890">
    <property type="entry name" value="PUA"/>
    <property type="match status" value="1"/>
</dbReference>
<dbReference type="AlphaFoldDB" id="A0A139II79"/>
<dbReference type="Pfam" id="PF00596">
    <property type="entry name" value="Aldolase_II"/>
    <property type="match status" value="1"/>
</dbReference>
<protein>
    <recommendedName>
        <fullName evidence="14">Methylthioribulose-1-phosphate dehydratase</fullName>
        <shortName evidence="14">MTRu-1-P dehydratase</shortName>
        <ecNumber evidence="14">4.2.1.109</ecNumber>
    </recommendedName>
</protein>
<dbReference type="SUPFAM" id="SSF53639">
    <property type="entry name" value="AraD/HMP-PK domain-like"/>
    <property type="match status" value="1"/>
</dbReference>
<dbReference type="Pfam" id="PF01472">
    <property type="entry name" value="PUA"/>
    <property type="match status" value="1"/>
</dbReference>
<dbReference type="InterPro" id="IPR036393">
    <property type="entry name" value="AceGlu_kinase-like_sf"/>
</dbReference>
<dbReference type="UniPathway" id="UPA00904">
    <property type="reaction ID" value="UER00875"/>
</dbReference>
<feature type="binding site" evidence="14">
    <location>
        <position position="253"/>
    </location>
    <ligand>
        <name>Zn(2+)</name>
        <dbReference type="ChEBI" id="CHEBI:29105"/>
    </ligand>
</feature>
<dbReference type="PANTHER" id="PTHR43654">
    <property type="entry name" value="GLUTAMATE 5-KINASE"/>
    <property type="match status" value="1"/>
</dbReference>
<dbReference type="SMART" id="SM00359">
    <property type="entry name" value="PUA"/>
    <property type="match status" value="1"/>
</dbReference>
<dbReference type="GO" id="GO:0004349">
    <property type="term" value="F:glutamate 5-kinase activity"/>
    <property type="evidence" value="ECO:0007669"/>
    <property type="project" value="InterPro"/>
</dbReference>
<dbReference type="InterPro" id="IPR036974">
    <property type="entry name" value="PUA_sf"/>
</dbReference>
<dbReference type="GO" id="GO:0005829">
    <property type="term" value="C:cytosol"/>
    <property type="evidence" value="ECO:0007669"/>
    <property type="project" value="TreeGrafter"/>
</dbReference>
<dbReference type="SUPFAM" id="SSF88697">
    <property type="entry name" value="PUA domain-like"/>
    <property type="match status" value="1"/>
</dbReference>
<comment type="similarity">
    <text evidence="14">Belongs to the aldolase class II family. MtnB subfamily.</text>
</comment>
<proteinExistence type="inferred from homology"/>
<evidence type="ECO:0000256" key="5">
    <source>
        <dbReference type="ARBA" id="ARBA00022679"/>
    </source>
</evidence>
<evidence type="ECO:0000256" key="9">
    <source>
        <dbReference type="ARBA" id="ARBA00022833"/>
    </source>
</evidence>
<dbReference type="InterPro" id="IPR015947">
    <property type="entry name" value="PUA-like_sf"/>
</dbReference>
<evidence type="ECO:0000256" key="10">
    <source>
        <dbReference type="ARBA" id="ARBA00022840"/>
    </source>
</evidence>
<evidence type="ECO:0000256" key="2">
    <source>
        <dbReference type="ARBA" id="ARBA00022490"/>
    </source>
</evidence>
<dbReference type="FunFam" id="2.30.130.10:FF:000008">
    <property type="entry name" value="Glutamate 5-kinase"/>
    <property type="match status" value="1"/>
</dbReference>
<evidence type="ECO:0000256" key="12">
    <source>
        <dbReference type="ARBA" id="ARBA00023239"/>
    </source>
</evidence>
<dbReference type="NCBIfam" id="TIGR01027">
    <property type="entry name" value="proB"/>
    <property type="match status" value="1"/>
</dbReference>
<dbReference type="Gene3D" id="3.40.1160.10">
    <property type="entry name" value="Acetylglutamate kinase-like"/>
    <property type="match status" value="2"/>
</dbReference>
<comment type="cofactor">
    <cofactor evidence="14">
        <name>Zn(2+)</name>
        <dbReference type="ChEBI" id="CHEBI:29105"/>
    </cofactor>
    <text evidence="14">Binds 1 zinc ion per subunit.</text>
</comment>
<evidence type="ECO:0000259" key="17">
    <source>
        <dbReference type="SMART" id="SM01007"/>
    </source>
</evidence>
<dbReference type="PRINTS" id="PR00474">
    <property type="entry name" value="GLU5KINASE"/>
</dbReference>
<dbReference type="InterPro" id="IPR019797">
    <property type="entry name" value="Glutamate_5-kinase_CS"/>
</dbReference>
<keyword evidence="2 14" id="KW-0963">Cytoplasm</keyword>
<evidence type="ECO:0000256" key="6">
    <source>
        <dbReference type="ARBA" id="ARBA00022723"/>
    </source>
</evidence>
<keyword evidence="6 14" id="KW-0479">Metal-binding</keyword>
<feature type="binding site" evidence="14">
    <location>
        <position position="152"/>
    </location>
    <ligand>
        <name>Zn(2+)</name>
        <dbReference type="ChEBI" id="CHEBI:29105"/>
    </ligand>
</feature>
<dbReference type="FunFam" id="3.40.1160.10:FF:000020">
    <property type="entry name" value="Glutamate 5-kinase"/>
    <property type="match status" value="1"/>
</dbReference>
<dbReference type="Gene3D" id="3.40.225.10">
    <property type="entry name" value="Class II aldolase/adducin N-terminal domain"/>
    <property type="match status" value="1"/>
</dbReference>
<keyword evidence="7" id="KW-0547">Nucleotide-binding</keyword>
<name>A0A139II79_9PEZI</name>
<dbReference type="HAMAP" id="MF_00456">
    <property type="entry name" value="ProB"/>
    <property type="match status" value="1"/>
</dbReference>
<feature type="binding site" evidence="14">
    <location>
        <position position="154"/>
    </location>
    <ligand>
        <name>Zn(2+)</name>
        <dbReference type="ChEBI" id="CHEBI:29105"/>
    </ligand>
</feature>
<dbReference type="GO" id="GO:0008270">
    <property type="term" value="F:zinc ion binding"/>
    <property type="evidence" value="ECO:0007669"/>
    <property type="project" value="UniProtKB-UniRule"/>
</dbReference>
<dbReference type="InterPro" id="IPR001057">
    <property type="entry name" value="Glu/AcGlu_kinase"/>
</dbReference>
<keyword evidence="9 14" id="KW-0862">Zinc</keyword>
<dbReference type="SMART" id="SM01007">
    <property type="entry name" value="Aldolase_II"/>
    <property type="match status" value="1"/>
</dbReference>